<protein>
    <recommendedName>
        <fullName evidence="7">Integral membrane bound transporter domain-containing protein</fullName>
    </recommendedName>
</protein>
<keyword evidence="9" id="KW-1185">Reference proteome</keyword>
<keyword evidence="3 6" id="KW-1133">Transmembrane helix</keyword>
<comment type="caution">
    <text evidence="8">The sequence shown here is derived from an EMBL/GenBank/DDBJ whole genome shotgun (WGS) entry which is preliminary data.</text>
</comment>
<organism evidence="8 9">
    <name type="scientific">Streptomyces albireticuli</name>
    <dbReference type="NCBI Taxonomy" id="1940"/>
    <lineage>
        <taxon>Bacteria</taxon>
        <taxon>Bacillati</taxon>
        <taxon>Actinomycetota</taxon>
        <taxon>Actinomycetes</taxon>
        <taxon>Kitasatosporales</taxon>
        <taxon>Streptomycetaceae</taxon>
        <taxon>Streptomyces</taxon>
    </lineage>
</organism>
<dbReference type="Pfam" id="PF13515">
    <property type="entry name" value="FUSC_2"/>
    <property type="match status" value="1"/>
</dbReference>
<evidence type="ECO:0000259" key="7">
    <source>
        <dbReference type="Pfam" id="PF13515"/>
    </source>
</evidence>
<evidence type="ECO:0000256" key="6">
    <source>
        <dbReference type="SAM" id="Phobius"/>
    </source>
</evidence>
<dbReference type="Proteomes" id="UP000218944">
    <property type="component" value="Unassembled WGS sequence"/>
</dbReference>
<dbReference type="InterPro" id="IPR049453">
    <property type="entry name" value="Memb_transporter_dom"/>
</dbReference>
<feature type="transmembrane region" description="Helical" evidence="6">
    <location>
        <begin position="126"/>
        <end position="146"/>
    </location>
</feature>
<dbReference type="GO" id="GO:0016020">
    <property type="term" value="C:membrane"/>
    <property type="evidence" value="ECO:0007669"/>
    <property type="project" value="UniProtKB-SubCell"/>
</dbReference>
<evidence type="ECO:0000313" key="9">
    <source>
        <dbReference type="Proteomes" id="UP000218944"/>
    </source>
</evidence>
<comment type="subcellular location">
    <subcellularLocation>
        <location evidence="1">Membrane</location>
        <topology evidence="1">Multi-pass membrane protein</topology>
    </subcellularLocation>
</comment>
<proteinExistence type="predicted"/>
<dbReference type="AlphaFoldDB" id="A0A2A2CY99"/>
<evidence type="ECO:0000256" key="2">
    <source>
        <dbReference type="ARBA" id="ARBA00022692"/>
    </source>
</evidence>
<sequence>MVGTSCCPCRCGCWRTSWALPPSRRPSGRHSAGPSLVGCLARIRERPSRVLPFAGILAVTGALACTTAWFLPFSHAVWLATSALRVAKPGMRSMRGRVRERVWGTAAGGGLAALLLSPAMTLGVRAAVIAAVVCVMQLVGAARYGWRFGAWSLCFPGGWRGGFRGVPSVSCRRGGDVVVSLPDCRSPPPCCSPRGDRRPEPGRVRSRVTGRVTACAPAVGRGRPVPAVRHGCPPRGRAPPP</sequence>
<gene>
    <name evidence="8" type="ORF">CK936_31000</name>
</gene>
<name>A0A2A2CY99_9ACTN</name>
<evidence type="ECO:0000256" key="1">
    <source>
        <dbReference type="ARBA" id="ARBA00004141"/>
    </source>
</evidence>
<accession>A0A2A2CY99</accession>
<evidence type="ECO:0000256" key="5">
    <source>
        <dbReference type="SAM" id="MobiDB-lite"/>
    </source>
</evidence>
<reference evidence="8 9" key="1">
    <citation type="submission" date="2017-08" db="EMBL/GenBank/DDBJ databases">
        <title>Genome sequence of Streptomyces albireticuli NRRL B-1670.</title>
        <authorList>
            <person name="Graham D.E."/>
            <person name="Mahan K.M."/>
            <person name="Klingeman D.M."/>
            <person name="Hettich R.L."/>
            <person name="Parry R.J."/>
            <person name="Spain J.C."/>
        </authorList>
    </citation>
    <scope>NUCLEOTIDE SEQUENCE [LARGE SCALE GENOMIC DNA]</scope>
    <source>
        <strain evidence="8 9">NRRL B-1670</strain>
    </source>
</reference>
<feature type="region of interest" description="Disordered" evidence="5">
    <location>
        <begin position="221"/>
        <end position="241"/>
    </location>
</feature>
<keyword evidence="2 6" id="KW-0812">Transmembrane</keyword>
<evidence type="ECO:0000313" key="8">
    <source>
        <dbReference type="EMBL" id="PAU45188.1"/>
    </source>
</evidence>
<keyword evidence="4 6" id="KW-0472">Membrane</keyword>
<feature type="transmembrane region" description="Helical" evidence="6">
    <location>
        <begin position="53"/>
        <end position="81"/>
    </location>
</feature>
<feature type="domain" description="Integral membrane bound transporter" evidence="7">
    <location>
        <begin position="63"/>
        <end position="150"/>
    </location>
</feature>
<evidence type="ECO:0000256" key="4">
    <source>
        <dbReference type="ARBA" id="ARBA00023136"/>
    </source>
</evidence>
<dbReference type="EMBL" id="NSJV01000581">
    <property type="protein sequence ID" value="PAU45188.1"/>
    <property type="molecule type" value="Genomic_DNA"/>
</dbReference>
<evidence type="ECO:0000256" key="3">
    <source>
        <dbReference type="ARBA" id="ARBA00022989"/>
    </source>
</evidence>